<proteinExistence type="predicted"/>
<feature type="transmembrane region" description="Helical" evidence="1">
    <location>
        <begin position="6"/>
        <end position="26"/>
    </location>
</feature>
<keyword evidence="1" id="KW-0472">Membrane</keyword>
<keyword evidence="3" id="KW-1185">Reference proteome</keyword>
<evidence type="ECO:0000313" key="2">
    <source>
        <dbReference type="EMBL" id="GMH29917.1"/>
    </source>
</evidence>
<dbReference type="Proteomes" id="UP001279734">
    <property type="component" value="Unassembled WGS sequence"/>
</dbReference>
<evidence type="ECO:0000256" key="1">
    <source>
        <dbReference type="SAM" id="Phobius"/>
    </source>
</evidence>
<comment type="caution">
    <text evidence="2">The sequence shown here is derived from an EMBL/GenBank/DDBJ whole genome shotgun (WGS) entry which is preliminary data.</text>
</comment>
<accession>A0AAD3TI58</accession>
<organism evidence="2 3">
    <name type="scientific">Nepenthes gracilis</name>
    <name type="common">Slender pitcher plant</name>
    <dbReference type="NCBI Taxonomy" id="150966"/>
    <lineage>
        <taxon>Eukaryota</taxon>
        <taxon>Viridiplantae</taxon>
        <taxon>Streptophyta</taxon>
        <taxon>Embryophyta</taxon>
        <taxon>Tracheophyta</taxon>
        <taxon>Spermatophyta</taxon>
        <taxon>Magnoliopsida</taxon>
        <taxon>eudicotyledons</taxon>
        <taxon>Gunneridae</taxon>
        <taxon>Pentapetalae</taxon>
        <taxon>Caryophyllales</taxon>
        <taxon>Nepenthaceae</taxon>
        <taxon>Nepenthes</taxon>
    </lineage>
</organism>
<sequence>MWLLLRWSILMVAVPIVKVLSSRLLLHMLEKMAAGVLEAGDRKAASTSTIQNGYIRMRDMLEKMAAGVLEAGADV</sequence>
<gene>
    <name evidence="2" type="ORF">Nepgr_031760</name>
</gene>
<dbReference type="EMBL" id="BSYO01000037">
    <property type="protein sequence ID" value="GMH29917.1"/>
    <property type="molecule type" value="Genomic_DNA"/>
</dbReference>
<protein>
    <submittedName>
        <fullName evidence="2">Uncharacterized protein</fullName>
    </submittedName>
</protein>
<keyword evidence="1" id="KW-1133">Transmembrane helix</keyword>
<dbReference type="AlphaFoldDB" id="A0AAD3TI58"/>
<evidence type="ECO:0000313" key="3">
    <source>
        <dbReference type="Proteomes" id="UP001279734"/>
    </source>
</evidence>
<name>A0AAD3TI58_NEPGR</name>
<reference evidence="2" key="1">
    <citation type="submission" date="2023-05" db="EMBL/GenBank/DDBJ databases">
        <title>Nepenthes gracilis genome sequencing.</title>
        <authorList>
            <person name="Fukushima K."/>
        </authorList>
    </citation>
    <scope>NUCLEOTIDE SEQUENCE</scope>
    <source>
        <strain evidence="2">SING2019-196</strain>
    </source>
</reference>
<keyword evidence="1" id="KW-0812">Transmembrane</keyword>